<comment type="subcellular location">
    <subcellularLocation>
        <location evidence="1">Membrane</location>
        <topology evidence="1">Multi-pass membrane protein</topology>
    </subcellularLocation>
</comment>
<evidence type="ECO:0000313" key="13">
    <source>
        <dbReference type="Proteomes" id="UP000019335"/>
    </source>
</evidence>
<dbReference type="GO" id="GO:0016020">
    <property type="term" value="C:membrane"/>
    <property type="evidence" value="ECO:0007669"/>
    <property type="project" value="UniProtKB-SubCell"/>
</dbReference>
<accession>W7T4J3</accession>
<evidence type="ECO:0000256" key="6">
    <source>
        <dbReference type="ARBA" id="ARBA00022989"/>
    </source>
</evidence>
<feature type="repeat" description="Solcar" evidence="8">
    <location>
        <begin position="168"/>
        <end position="279"/>
    </location>
</feature>
<evidence type="ECO:0000256" key="3">
    <source>
        <dbReference type="ARBA" id="ARBA00022448"/>
    </source>
</evidence>
<keyword evidence="7 8" id="KW-0472">Membrane</keyword>
<dbReference type="Proteomes" id="UP000019335">
    <property type="component" value="Unassembled WGS sequence"/>
</dbReference>
<proteinExistence type="inferred from homology"/>
<protein>
    <submittedName>
        <fullName evidence="12">Mitochondrial folate transporter carrier-like protein</fullName>
    </submittedName>
</protein>
<dbReference type="PANTHER" id="PTHR45683">
    <property type="entry name" value="MITOCHONDRIAL NICOTINAMIDE ADENINE DINUCLEOTIDE TRANSPORTER 1-RELATED-RELATED"/>
    <property type="match status" value="1"/>
</dbReference>
<dbReference type="InterPro" id="IPR002067">
    <property type="entry name" value="MCP"/>
</dbReference>
<evidence type="ECO:0000256" key="5">
    <source>
        <dbReference type="ARBA" id="ARBA00022737"/>
    </source>
</evidence>
<feature type="transmembrane region" description="Helical" evidence="11">
    <location>
        <begin position="174"/>
        <end position="194"/>
    </location>
</feature>
<feature type="region of interest" description="Disordered" evidence="10">
    <location>
        <begin position="1"/>
        <end position="23"/>
    </location>
</feature>
<dbReference type="AlphaFoldDB" id="W7T4J3"/>
<evidence type="ECO:0000256" key="8">
    <source>
        <dbReference type="PROSITE-ProRule" id="PRU00282"/>
    </source>
</evidence>
<feature type="region of interest" description="Disordered" evidence="10">
    <location>
        <begin position="384"/>
        <end position="423"/>
    </location>
</feature>
<evidence type="ECO:0000256" key="11">
    <source>
        <dbReference type="SAM" id="Phobius"/>
    </source>
</evidence>
<dbReference type="InterPro" id="IPR023395">
    <property type="entry name" value="MCP_dom_sf"/>
</dbReference>
<gene>
    <name evidence="12" type="ORF">Naga_100019g39</name>
</gene>
<evidence type="ECO:0000256" key="1">
    <source>
        <dbReference type="ARBA" id="ARBA00004141"/>
    </source>
</evidence>
<keyword evidence="4 8" id="KW-0812">Transmembrane</keyword>
<dbReference type="Pfam" id="PF00153">
    <property type="entry name" value="Mito_carr"/>
    <property type="match status" value="3"/>
</dbReference>
<keyword evidence="13" id="KW-1185">Reference proteome</keyword>
<evidence type="ECO:0000256" key="2">
    <source>
        <dbReference type="ARBA" id="ARBA00006375"/>
    </source>
</evidence>
<evidence type="ECO:0000256" key="4">
    <source>
        <dbReference type="ARBA" id="ARBA00022692"/>
    </source>
</evidence>
<feature type="transmembrane region" description="Helical" evidence="11">
    <location>
        <begin position="135"/>
        <end position="154"/>
    </location>
</feature>
<feature type="repeat" description="Solcar" evidence="8">
    <location>
        <begin position="285"/>
        <end position="374"/>
    </location>
</feature>
<feature type="compositionally biased region" description="Polar residues" evidence="10">
    <location>
        <begin position="12"/>
        <end position="23"/>
    </location>
</feature>
<dbReference type="SUPFAM" id="SSF103506">
    <property type="entry name" value="Mitochondrial carrier"/>
    <property type="match status" value="1"/>
</dbReference>
<sequence>MISSILDHASHSQEVPSLSTFPPSHASTQYWKQEKSVRLASQFLKVKYTSSSGPAILSARAKFLRSMNAKAPAQVEDHLVAGLVAGAVSSALLLPLDLIKVHLQVYDRAGRPFPSMYKGMQSIVQQEGYRGLYKGLTPALLANGLSWGGYFYFYEHAKNRYLRQHRQITSVHHLLSAFEAGIIMVFLTNPLWLIKTRMQLQPGGASALESMTKAVTAPIVASTASHLGKQIAYTGVTQALRTIVREEGVLGLYKGILPALLLTSHGAIQFVTYEWLKKVVEPYQAPVFSFSVLGGMAKILAGLVTYPPQVVKARLQQRDTGASRWRYTSTWDCVLKIWRFEGLLGFFKGCLPNVLKTAPSAVITFLVYEQCVFSFNVLRGKPQGGVDAKTPEDIAENSADEKAANGVRNRGSRQISPKRENRD</sequence>
<keyword evidence="5" id="KW-0677">Repeat</keyword>
<organism evidence="12 13">
    <name type="scientific">Nannochloropsis gaditana</name>
    <dbReference type="NCBI Taxonomy" id="72520"/>
    <lineage>
        <taxon>Eukaryota</taxon>
        <taxon>Sar</taxon>
        <taxon>Stramenopiles</taxon>
        <taxon>Ochrophyta</taxon>
        <taxon>Eustigmatophyceae</taxon>
        <taxon>Eustigmatales</taxon>
        <taxon>Monodopsidaceae</taxon>
        <taxon>Nannochloropsis</taxon>
    </lineage>
</organism>
<dbReference type="EMBL" id="AZIL01002467">
    <property type="protein sequence ID" value="EWM21467.1"/>
    <property type="molecule type" value="Genomic_DNA"/>
</dbReference>
<comment type="caution">
    <text evidence="12">The sequence shown here is derived from an EMBL/GenBank/DDBJ whole genome shotgun (WGS) entry which is preliminary data.</text>
</comment>
<evidence type="ECO:0000313" key="12">
    <source>
        <dbReference type="EMBL" id="EWM21467.1"/>
    </source>
</evidence>
<keyword evidence="6 11" id="KW-1133">Transmembrane helix</keyword>
<dbReference type="PROSITE" id="PS50920">
    <property type="entry name" value="SOLCAR"/>
    <property type="match status" value="3"/>
</dbReference>
<dbReference type="OrthoDB" id="428293at2759"/>
<dbReference type="GO" id="GO:0015215">
    <property type="term" value="F:nucleotide transmembrane transporter activity"/>
    <property type="evidence" value="ECO:0007669"/>
    <property type="project" value="UniProtKB-ARBA"/>
</dbReference>
<evidence type="ECO:0000256" key="9">
    <source>
        <dbReference type="RuleBase" id="RU000488"/>
    </source>
</evidence>
<dbReference type="InterPro" id="IPR018108">
    <property type="entry name" value="MCP_transmembrane"/>
</dbReference>
<reference evidence="12 13" key="1">
    <citation type="journal article" date="2014" name="Mol. Plant">
        <title>Chromosome Scale Genome Assembly and Transcriptome Profiling of Nannochloropsis gaditana in Nitrogen Depletion.</title>
        <authorList>
            <person name="Corteggiani Carpinelli E."/>
            <person name="Telatin A."/>
            <person name="Vitulo N."/>
            <person name="Forcato C."/>
            <person name="D'Angelo M."/>
            <person name="Schiavon R."/>
            <person name="Vezzi A."/>
            <person name="Giacometti G.M."/>
            <person name="Morosinotto T."/>
            <person name="Valle G."/>
        </authorList>
    </citation>
    <scope>NUCLEOTIDE SEQUENCE [LARGE SCALE GENOMIC DNA]</scope>
    <source>
        <strain evidence="12 13">B-31</strain>
    </source>
</reference>
<dbReference type="PRINTS" id="PR00926">
    <property type="entry name" value="MITOCARRIER"/>
</dbReference>
<dbReference type="InterPro" id="IPR044712">
    <property type="entry name" value="SLC25A32-like"/>
</dbReference>
<name>W7T4J3_9STRA</name>
<dbReference type="Gene3D" id="1.50.40.10">
    <property type="entry name" value="Mitochondrial carrier domain"/>
    <property type="match status" value="2"/>
</dbReference>
<evidence type="ECO:0000256" key="7">
    <source>
        <dbReference type="ARBA" id="ARBA00023136"/>
    </source>
</evidence>
<feature type="repeat" description="Solcar" evidence="8">
    <location>
        <begin position="73"/>
        <end position="160"/>
    </location>
</feature>
<comment type="similarity">
    <text evidence="2 9">Belongs to the mitochondrial carrier (TC 2.A.29) family.</text>
</comment>
<keyword evidence="3 9" id="KW-0813">Transport</keyword>
<evidence type="ECO:0000256" key="10">
    <source>
        <dbReference type="SAM" id="MobiDB-lite"/>
    </source>
</evidence>